<dbReference type="InterPro" id="IPR036412">
    <property type="entry name" value="HAD-like_sf"/>
</dbReference>
<keyword evidence="4" id="KW-0547">Nucleotide-binding</keyword>
<keyword evidence="9 11" id="KW-0472">Membrane</keyword>
<dbReference type="InterPro" id="IPR023298">
    <property type="entry name" value="ATPase_P-typ_TM_dom_sf"/>
</dbReference>
<feature type="transmembrane region" description="Helical" evidence="11">
    <location>
        <begin position="753"/>
        <end position="775"/>
    </location>
</feature>
<dbReference type="SFLD" id="SFLDF00027">
    <property type="entry name" value="p-type_atpase"/>
    <property type="match status" value="1"/>
</dbReference>
<reference evidence="16" key="1">
    <citation type="submission" date="2022-11" db="UniProtKB">
        <authorList>
            <consortium name="WormBaseParasite"/>
        </authorList>
    </citation>
    <scope>IDENTIFICATION</scope>
</reference>
<feature type="chain" id="PRO_5037250944" evidence="12">
    <location>
        <begin position="26"/>
        <end position="1064"/>
    </location>
</feature>
<dbReference type="AlphaFoldDB" id="A0A915LTZ9"/>
<dbReference type="Pfam" id="PF00689">
    <property type="entry name" value="Cation_ATPase_C"/>
    <property type="match status" value="1"/>
</dbReference>
<evidence type="ECO:0000256" key="7">
    <source>
        <dbReference type="ARBA" id="ARBA00022967"/>
    </source>
</evidence>
<evidence type="ECO:0000313" key="15">
    <source>
        <dbReference type="Proteomes" id="UP000887561"/>
    </source>
</evidence>
<dbReference type="GO" id="GO:0016887">
    <property type="term" value="F:ATP hydrolysis activity"/>
    <property type="evidence" value="ECO:0007669"/>
    <property type="project" value="InterPro"/>
</dbReference>
<keyword evidence="2 11" id="KW-0812">Transmembrane</keyword>
<dbReference type="InterPro" id="IPR059000">
    <property type="entry name" value="ATPase_P-type_domA"/>
</dbReference>
<proteinExistence type="predicted"/>
<dbReference type="PANTHER" id="PTHR24093:SF253">
    <property type="entry name" value="PLASMA MEMBRANE CALCIUM-TRANSPORTING ATPASE MCA-1"/>
    <property type="match status" value="1"/>
</dbReference>
<protein>
    <submittedName>
        <fullName evidence="16">Cation-transporting P-type ATPase C-terminal domain-containing protein</fullName>
    </submittedName>
</protein>
<organism evidence="15 16">
    <name type="scientific">Meloidogyne javanica</name>
    <name type="common">Root-knot nematode worm</name>
    <dbReference type="NCBI Taxonomy" id="6303"/>
    <lineage>
        <taxon>Eukaryota</taxon>
        <taxon>Metazoa</taxon>
        <taxon>Ecdysozoa</taxon>
        <taxon>Nematoda</taxon>
        <taxon>Chromadorea</taxon>
        <taxon>Rhabditida</taxon>
        <taxon>Tylenchina</taxon>
        <taxon>Tylenchomorpha</taxon>
        <taxon>Tylenchoidea</taxon>
        <taxon>Meloidogynidae</taxon>
        <taxon>Meloidogyninae</taxon>
        <taxon>Meloidogyne</taxon>
        <taxon>Meloidogyne incognita group</taxon>
    </lineage>
</organism>
<evidence type="ECO:0000259" key="14">
    <source>
        <dbReference type="Pfam" id="PF00689"/>
    </source>
</evidence>
<dbReference type="PROSITE" id="PS00154">
    <property type="entry name" value="ATPASE_E1_E2"/>
    <property type="match status" value="1"/>
</dbReference>
<evidence type="ECO:0000256" key="11">
    <source>
        <dbReference type="SAM" id="Phobius"/>
    </source>
</evidence>
<dbReference type="FunFam" id="2.70.150.10:FF:000001">
    <property type="entry name" value="Calcium-transporting ATPase"/>
    <property type="match status" value="1"/>
</dbReference>
<keyword evidence="12" id="KW-0732">Signal</keyword>
<dbReference type="GO" id="GO:0005524">
    <property type="term" value="F:ATP binding"/>
    <property type="evidence" value="ECO:0007669"/>
    <property type="project" value="UniProtKB-KW"/>
</dbReference>
<feature type="transmembrane region" description="Helical" evidence="11">
    <location>
        <begin position="262"/>
        <end position="287"/>
    </location>
</feature>
<dbReference type="Pfam" id="PF08282">
    <property type="entry name" value="Hydrolase_3"/>
    <property type="match status" value="1"/>
</dbReference>
<dbReference type="InterPro" id="IPR044492">
    <property type="entry name" value="P_typ_ATPase_HD_dom"/>
</dbReference>
<sequence length="1064" mass="118694">DPTLIILIVAGFVSLLLSFVEPGQGGSVVAVNGGNNNNTNNFGGNMTTTTGLEGLLNETETNNNNVARRERNWNASAKPLPVTLSNSNLSLIKPPDILNQQQPKEEHESAWIEGVAILLCVVVVCLVTAINDYSKERQFRNLQAKIETGQKFSVIRDGEPMDIPVSDVIVGDIARVKYGDLIPADGLIVQSNDLKVDESSLTGESEHVTKSLERDLALLSGTYAMEGSAKMVLALLILIIPYCIREYSETGSIFELEHLHNFVKFFIIAVTILVISIPEGLPLAIALSLTYSVRKMMLDNNLVRHLDACETMGNETCDTGTKLSDFLTTTICSDKTGTLTTNRMTVVQSFVCGRLYNTEKSQPSKGELPKDVSLLLSEAITLNCAYNSMIVEPKKIGERLQQLGNKTECGLLGWVKQIGGDYDEIRREFPEEKLYKVYTFNSSRKMMMTVIELKNKDSDELIGYRLFCKGASEILLNRCQFFVDSNGAVEEFKNESKESLSQQVIHKMAENGLRTLTIAYKDYILDGVRSATESEIQIHSEEDICWENEPEIASQLVGLAICGIQDPVRDEVPAAIAKCKRAGITVRMVTGDNVMTARAIAISCGIISPGEDFLVLDGKEFNKQIKDENDKIWPRLRVLARAQPTDKYILVKGIIDSKLNPQREIVAVTGDGTNDGPALKKADVGFAMGIAGTDVAKEASDIILTDDNFTSIVKNLIMDTLASLALATEMPTEELLQRKPYGRKKPLISRTMIKNIGCHALFQLTILILLVFQGPKLFSISSGIGAPLFAPPSEHFTIIFNTFVMMTLFNEINSRKVHGERNVFKHLLSNRMFCIIWTSTFIAQILIVQFGGKWFSTAPLIFSQWMFCFGLGVFELVLGQIVASIPSKKILPKWLTFYRGIPVKRKPSKNQQTNFGVIQRRPISRGYILWVRGVELIGIHYKVCRNLHENLMCRRLGQTAPKMTAEAAEKWRQLYQHYRHRKHAEKRRRESSNSCNNLSPTSNIPGDPGIQTLYGSTSQTLPATATTPTTRRLHRLTRRFMMHPKSVSIDGNDNRKERRPEPLV</sequence>
<evidence type="ECO:0000256" key="10">
    <source>
        <dbReference type="SAM" id="MobiDB-lite"/>
    </source>
</evidence>
<dbReference type="Gene3D" id="1.20.1110.10">
    <property type="entry name" value="Calcium-transporting ATPase, transmembrane domain"/>
    <property type="match status" value="2"/>
</dbReference>
<evidence type="ECO:0000256" key="3">
    <source>
        <dbReference type="ARBA" id="ARBA00022723"/>
    </source>
</evidence>
<dbReference type="GO" id="GO:0051480">
    <property type="term" value="P:regulation of cytosolic calcium ion concentration"/>
    <property type="evidence" value="ECO:0007669"/>
    <property type="project" value="TreeGrafter"/>
</dbReference>
<dbReference type="SFLD" id="SFLDG00002">
    <property type="entry name" value="C1.7:_P-type_atpase_like"/>
    <property type="match status" value="1"/>
</dbReference>
<evidence type="ECO:0000256" key="5">
    <source>
        <dbReference type="ARBA" id="ARBA00022840"/>
    </source>
</evidence>
<keyword evidence="8 11" id="KW-1133">Transmembrane helix</keyword>
<dbReference type="InterPro" id="IPR023214">
    <property type="entry name" value="HAD_sf"/>
</dbReference>
<dbReference type="Gene3D" id="2.70.150.10">
    <property type="entry name" value="Calcium-transporting ATPase, cytoplasmic transduction domain A"/>
    <property type="match status" value="1"/>
</dbReference>
<evidence type="ECO:0000256" key="6">
    <source>
        <dbReference type="ARBA" id="ARBA00022842"/>
    </source>
</evidence>
<feature type="signal peptide" evidence="12">
    <location>
        <begin position="1"/>
        <end position="25"/>
    </location>
</feature>
<feature type="transmembrane region" description="Helical" evidence="11">
    <location>
        <begin position="795"/>
        <end position="812"/>
    </location>
</feature>
<dbReference type="GO" id="GO:0046872">
    <property type="term" value="F:metal ion binding"/>
    <property type="evidence" value="ECO:0007669"/>
    <property type="project" value="UniProtKB-KW"/>
</dbReference>
<evidence type="ECO:0000256" key="2">
    <source>
        <dbReference type="ARBA" id="ARBA00022692"/>
    </source>
</evidence>
<dbReference type="Gene3D" id="3.40.50.1000">
    <property type="entry name" value="HAD superfamily/HAD-like"/>
    <property type="match status" value="1"/>
</dbReference>
<evidence type="ECO:0000256" key="1">
    <source>
        <dbReference type="ARBA" id="ARBA00004141"/>
    </source>
</evidence>
<dbReference type="SUPFAM" id="SSF81660">
    <property type="entry name" value="Metal cation-transporting ATPase, ATP-binding domain N"/>
    <property type="match status" value="1"/>
</dbReference>
<feature type="compositionally biased region" description="Polar residues" evidence="10">
    <location>
        <begin position="993"/>
        <end position="1004"/>
    </location>
</feature>
<keyword evidence="3" id="KW-0479">Metal-binding</keyword>
<dbReference type="WBParaSite" id="scaffold16522_cov250.g18293">
    <property type="protein sequence ID" value="scaffold16522_cov250.g18293"/>
    <property type="gene ID" value="scaffold16522_cov250.g18293"/>
</dbReference>
<evidence type="ECO:0000256" key="9">
    <source>
        <dbReference type="ARBA" id="ARBA00023136"/>
    </source>
</evidence>
<keyword evidence="6" id="KW-0460">Magnesium</keyword>
<dbReference type="InterPro" id="IPR023299">
    <property type="entry name" value="ATPase_P-typ_cyto_dom_N"/>
</dbReference>
<dbReference type="Gene3D" id="3.40.1110.10">
    <property type="entry name" value="Calcium-transporting ATPase, cytoplasmic domain N"/>
    <property type="match status" value="1"/>
</dbReference>
<feature type="domain" description="Cation-transporting P-type ATPase C-terminal" evidence="14">
    <location>
        <begin position="715"/>
        <end position="882"/>
    </location>
</feature>
<feature type="transmembrane region" description="Helical" evidence="11">
    <location>
        <begin position="833"/>
        <end position="852"/>
    </location>
</feature>
<dbReference type="SUPFAM" id="SSF56784">
    <property type="entry name" value="HAD-like"/>
    <property type="match status" value="1"/>
</dbReference>
<evidence type="ECO:0000313" key="16">
    <source>
        <dbReference type="WBParaSite" id="scaffold16522_cov250.g18293"/>
    </source>
</evidence>
<dbReference type="SUPFAM" id="SSF81665">
    <property type="entry name" value="Calcium ATPase, transmembrane domain M"/>
    <property type="match status" value="1"/>
</dbReference>
<dbReference type="GO" id="GO:0005388">
    <property type="term" value="F:P-type calcium transporter activity"/>
    <property type="evidence" value="ECO:0007669"/>
    <property type="project" value="TreeGrafter"/>
</dbReference>
<evidence type="ECO:0000256" key="4">
    <source>
        <dbReference type="ARBA" id="ARBA00022741"/>
    </source>
</evidence>
<name>A0A915LTZ9_MELJA</name>
<feature type="transmembrane region" description="Helical" evidence="11">
    <location>
        <begin position="216"/>
        <end position="242"/>
    </location>
</feature>
<feature type="transmembrane region" description="Helical" evidence="11">
    <location>
        <begin position="110"/>
        <end position="130"/>
    </location>
</feature>
<evidence type="ECO:0000256" key="8">
    <source>
        <dbReference type="ARBA" id="ARBA00022989"/>
    </source>
</evidence>
<dbReference type="NCBIfam" id="TIGR01494">
    <property type="entry name" value="ATPase_P-type"/>
    <property type="match status" value="1"/>
</dbReference>
<keyword evidence="7" id="KW-1278">Translocase</keyword>
<feature type="domain" description="P-type ATPase A" evidence="13">
    <location>
        <begin position="152"/>
        <end position="232"/>
    </location>
</feature>
<accession>A0A915LTZ9</accession>
<dbReference type="GO" id="GO:0005886">
    <property type="term" value="C:plasma membrane"/>
    <property type="evidence" value="ECO:0007669"/>
    <property type="project" value="TreeGrafter"/>
</dbReference>
<dbReference type="PANTHER" id="PTHR24093">
    <property type="entry name" value="CATION TRANSPORTING ATPASE"/>
    <property type="match status" value="1"/>
</dbReference>
<dbReference type="Proteomes" id="UP000887561">
    <property type="component" value="Unplaced"/>
</dbReference>
<feature type="region of interest" description="Disordered" evidence="10">
    <location>
        <begin position="979"/>
        <end position="1064"/>
    </location>
</feature>
<dbReference type="Pfam" id="PF13246">
    <property type="entry name" value="Cation_ATPase"/>
    <property type="match status" value="1"/>
</dbReference>
<keyword evidence="5" id="KW-0067">ATP-binding</keyword>
<dbReference type="InterPro" id="IPR001757">
    <property type="entry name" value="P_typ_ATPase"/>
</dbReference>
<feature type="compositionally biased region" description="Basic and acidic residues" evidence="10">
    <location>
        <begin position="1052"/>
        <end position="1064"/>
    </location>
</feature>
<dbReference type="PRINTS" id="PR00119">
    <property type="entry name" value="CATATPASE"/>
</dbReference>
<feature type="transmembrane region" description="Helical" evidence="11">
    <location>
        <begin position="864"/>
        <end position="885"/>
    </location>
</feature>
<evidence type="ECO:0000259" key="13">
    <source>
        <dbReference type="Pfam" id="PF00122"/>
    </source>
</evidence>
<comment type="subcellular location">
    <subcellularLocation>
        <location evidence="1">Membrane</location>
        <topology evidence="1">Multi-pass membrane protein</topology>
    </subcellularLocation>
</comment>
<dbReference type="InterPro" id="IPR006068">
    <property type="entry name" value="ATPase_P-typ_cation-transptr_C"/>
</dbReference>
<evidence type="ECO:0000256" key="12">
    <source>
        <dbReference type="SAM" id="SignalP"/>
    </source>
</evidence>
<keyword evidence="15" id="KW-1185">Reference proteome</keyword>
<feature type="compositionally biased region" description="Low complexity" evidence="10">
    <location>
        <begin position="1020"/>
        <end position="1030"/>
    </location>
</feature>
<dbReference type="InterPro" id="IPR018303">
    <property type="entry name" value="ATPase_P-typ_P_site"/>
</dbReference>
<feature type="compositionally biased region" description="Basic residues" evidence="10">
    <location>
        <begin position="1031"/>
        <end position="1042"/>
    </location>
</feature>
<dbReference type="SFLD" id="SFLDS00003">
    <property type="entry name" value="Haloacid_Dehalogenase"/>
    <property type="match status" value="1"/>
</dbReference>
<dbReference type="Pfam" id="PF00122">
    <property type="entry name" value="E1-E2_ATPase"/>
    <property type="match status" value="1"/>
</dbReference>
<dbReference type="FunFam" id="3.40.50.1000:FF:000193">
    <property type="entry name" value="Plasma membrane calcium-transporting ATPase 2"/>
    <property type="match status" value="1"/>
</dbReference>